<dbReference type="VEuPathDB" id="FungiDB:AB675_494"/>
<evidence type="ECO:0000313" key="1">
    <source>
        <dbReference type="EMBL" id="KPI45425.1"/>
    </source>
</evidence>
<accession>A0A0N1P1M5</accession>
<dbReference type="EMBL" id="LFJN01000001">
    <property type="protein sequence ID" value="KPI45425.1"/>
    <property type="molecule type" value="Genomic_DNA"/>
</dbReference>
<proteinExistence type="predicted"/>
<comment type="caution">
    <text evidence="1">The sequence shown here is derived from an EMBL/GenBank/DDBJ whole genome shotgun (WGS) entry which is preliminary data.</text>
</comment>
<dbReference type="AlphaFoldDB" id="A0A0N1P1M5"/>
<dbReference type="OrthoDB" id="4131686at2759"/>
<sequence length="214" mass="23814">MSTTLVLGTKNPNVRLLECLTTMDEDDTKDSDYRCVVDGHHVKYVTTAPGIFCDEPEGDRNYGPTLLSRLLPTFPGGDWNQGRVAKDPSTGDISFVTTEKVTFPSVKNVWHPLLLNELDFTEQEYLHPGVHIATHPDLNEGGPVVIKVANWPWEVGSNEIETTAYQWINGHGIGPRFLGHVTEGKKGRVVASPSNMCKVRDMRDPTTLRAARKF</sequence>
<gene>
    <name evidence="1" type="ORF">AB675_494</name>
</gene>
<evidence type="ECO:0000313" key="2">
    <source>
        <dbReference type="Proteomes" id="UP000038010"/>
    </source>
</evidence>
<dbReference type="Proteomes" id="UP000038010">
    <property type="component" value="Unassembled WGS sequence"/>
</dbReference>
<organism evidence="1 2">
    <name type="scientific">Cyphellophora attinorum</name>
    <dbReference type="NCBI Taxonomy" id="1664694"/>
    <lineage>
        <taxon>Eukaryota</taxon>
        <taxon>Fungi</taxon>
        <taxon>Dikarya</taxon>
        <taxon>Ascomycota</taxon>
        <taxon>Pezizomycotina</taxon>
        <taxon>Eurotiomycetes</taxon>
        <taxon>Chaetothyriomycetidae</taxon>
        <taxon>Chaetothyriales</taxon>
        <taxon>Cyphellophoraceae</taxon>
        <taxon>Cyphellophora</taxon>
    </lineage>
</organism>
<dbReference type="RefSeq" id="XP_018005388.1">
    <property type="nucleotide sequence ID" value="XM_018145123.1"/>
</dbReference>
<reference evidence="1 2" key="1">
    <citation type="submission" date="2015-06" db="EMBL/GenBank/DDBJ databases">
        <title>Draft genome of the ant-associated black yeast Phialophora attae CBS 131958.</title>
        <authorList>
            <person name="Moreno L.F."/>
            <person name="Stielow B.J."/>
            <person name="de Hoog S."/>
            <person name="Vicente V.A."/>
            <person name="Weiss V.A."/>
            <person name="de Vries M."/>
            <person name="Cruz L.M."/>
            <person name="Souza E.M."/>
        </authorList>
    </citation>
    <scope>NUCLEOTIDE SEQUENCE [LARGE SCALE GENOMIC DNA]</scope>
    <source>
        <strain evidence="1 2">CBS 131958</strain>
    </source>
</reference>
<dbReference type="GeneID" id="28736993"/>
<dbReference type="STRING" id="1664694.A0A0N1P1M5"/>
<keyword evidence="2" id="KW-1185">Reference proteome</keyword>
<name>A0A0N1P1M5_9EURO</name>
<protein>
    <submittedName>
        <fullName evidence="1">Uncharacterized protein</fullName>
    </submittedName>
</protein>